<dbReference type="PANTHER" id="PTHR14024:SF49">
    <property type="entry name" value="LIPID STORAGE DROPLETS SURFACE-BINDING PROTEIN 1"/>
    <property type="match status" value="1"/>
</dbReference>
<dbReference type="EMBL" id="OV121137">
    <property type="protein sequence ID" value="CAH0559615.1"/>
    <property type="molecule type" value="Genomic_DNA"/>
</dbReference>
<dbReference type="GO" id="GO:0005829">
    <property type="term" value="C:cytosol"/>
    <property type="evidence" value="ECO:0007669"/>
    <property type="project" value="TreeGrafter"/>
</dbReference>
<dbReference type="AlphaFoldDB" id="A0A9P0BB56"/>
<sequence length="460" mass="51907">MTHRRRRRWNKSNSKTVYNMYKTPGMNSIKTEEKQISIPVVKVSSYCQTETEMVQVKKKPFLIQDLESVNRITNFPIVETGWHYAENIYNKIKQSNNLIYWTLGQAEQSLLTVVDTAQPAIVLFSGPISTIDKIVCRSLDLVEDKVPSINLPPQMIYWNTKQYVSNVGTQIVRPVLKRADSMKQIGNTVLASKYTAFAADTLDGALNVADKYVDKYLPADDDQMNDVGKLAEGPTGKAINTMHHVDRFSRKLKRRLTQRTLAEVKALKEHSAEAVHVLIYVAELIATDPKLAFQKGKELWLSLSKDEPENQARPDNLEQLIVMLSRESARRMVHLINFTSHLVTKLPKQLSNTILHLANKVITLTDSMVKTVHLEGAQKTLMDIVTINIHYMAIALRGLNNYISQLLDQVAESTEKAEQLKAGLSVPQIKVQLKAAQHRNSVNKNTNAVKPTNGVENNSN</sequence>
<organism evidence="5 6">
    <name type="scientific">Brassicogethes aeneus</name>
    <name type="common">Rape pollen beetle</name>
    <name type="synonym">Meligethes aeneus</name>
    <dbReference type="NCBI Taxonomy" id="1431903"/>
    <lineage>
        <taxon>Eukaryota</taxon>
        <taxon>Metazoa</taxon>
        <taxon>Ecdysozoa</taxon>
        <taxon>Arthropoda</taxon>
        <taxon>Hexapoda</taxon>
        <taxon>Insecta</taxon>
        <taxon>Pterygota</taxon>
        <taxon>Neoptera</taxon>
        <taxon>Endopterygota</taxon>
        <taxon>Coleoptera</taxon>
        <taxon>Polyphaga</taxon>
        <taxon>Cucujiformia</taxon>
        <taxon>Nitidulidae</taxon>
        <taxon>Meligethinae</taxon>
        <taxon>Brassicogethes</taxon>
    </lineage>
</organism>
<reference evidence="5" key="1">
    <citation type="submission" date="2021-12" db="EMBL/GenBank/DDBJ databases">
        <authorList>
            <person name="King R."/>
        </authorList>
    </citation>
    <scope>NUCLEOTIDE SEQUENCE</scope>
</reference>
<dbReference type="GO" id="GO:0005811">
    <property type="term" value="C:lipid droplet"/>
    <property type="evidence" value="ECO:0007669"/>
    <property type="project" value="UniProtKB-SubCell"/>
</dbReference>
<dbReference type="GO" id="GO:0019915">
    <property type="term" value="P:lipid storage"/>
    <property type="evidence" value="ECO:0007669"/>
    <property type="project" value="TreeGrafter"/>
</dbReference>
<dbReference type="GO" id="GO:0010890">
    <property type="term" value="P:positive regulation of triglyceride storage"/>
    <property type="evidence" value="ECO:0007669"/>
    <property type="project" value="TreeGrafter"/>
</dbReference>
<evidence type="ECO:0000256" key="2">
    <source>
        <dbReference type="ARBA" id="ARBA00006311"/>
    </source>
</evidence>
<feature type="region of interest" description="Disordered" evidence="4">
    <location>
        <begin position="440"/>
        <end position="460"/>
    </location>
</feature>
<evidence type="ECO:0000313" key="5">
    <source>
        <dbReference type="EMBL" id="CAH0559615.1"/>
    </source>
</evidence>
<dbReference type="Proteomes" id="UP001154078">
    <property type="component" value="Chromosome 6"/>
</dbReference>
<comment type="subcellular location">
    <subcellularLocation>
        <location evidence="1">Lipid droplet</location>
    </subcellularLocation>
</comment>
<evidence type="ECO:0000256" key="1">
    <source>
        <dbReference type="ARBA" id="ARBA00004502"/>
    </source>
</evidence>
<evidence type="ECO:0000313" key="6">
    <source>
        <dbReference type="Proteomes" id="UP001154078"/>
    </source>
</evidence>
<name>A0A9P0BB56_BRAAE</name>
<dbReference type="Pfam" id="PF03036">
    <property type="entry name" value="Perilipin"/>
    <property type="match status" value="1"/>
</dbReference>
<dbReference type="PANTHER" id="PTHR14024">
    <property type="entry name" value="PERILIPIN"/>
    <property type="match status" value="1"/>
</dbReference>
<accession>A0A9P0BB56</accession>
<comment type="similarity">
    <text evidence="2">Belongs to the perilipin family.</text>
</comment>
<keyword evidence="3" id="KW-0551">Lipid droplet</keyword>
<evidence type="ECO:0000256" key="3">
    <source>
        <dbReference type="ARBA" id="ARBA00022677"/>
    </source>
</evidence>
<keyword evidence="6" id="KW-1185">Reference proteome</keyword>
<gene>
    <name evidence="5" type="ORF">MELIAE_LOCUS9663</name>
</gene>
<evidence type="ECO:0000256" key="4">
    <source>
        <dbReference type="SAM" id="MobiDB-lite"/>
    </source>
</evidence>
<proteinExistence type="inferred from homology"/>
<dbReference type="OrthoDB" id="376826at2759"/>
<protein>
    <recommendedName>
        <fullName evidence="7">Lipid storage droplets surface-binding protein 1-like</fullName>
    </recommendedName>
</protein>
<evidence type="ECO:0008006" key="7">
    <source>
        <dbReference type="Google" id="ProtNLM"/>
    </source>
</evidence>
<dbReference type="InterPro" id="IPR004279">
    <property type="entry name" value="Perilipin"/>
</dbReference>